<sequence>MRFTSHKAAKDTPVVFSPLSYDRFSVTLDQTQPFSFDFREEALSDSDECPFYEEEPNFPFITIGTRFHLKQA</sequence>
<dbReference type="EMBL" id="JAQIZT010000005">
    <property type="protein sequence ID" value="KAJ6997499.1"/>
    <property type="molecule type" value="Genomic_DNA"/>
</dbReference>
<dbReference type="AlphaFoldDB" id="A0AAD6QVK7"/>
<organism evidence="1 2">
    <name type="scientific">Populus alba x Populus x berolinensis</name>
    <dbReference type="NCBI Taxonomy" id="444605"/>
    <lineage>
        <taxon>Eukaryota</taxon>
        <taxon>Viridiplantae</taxon>
        <taxon>Streptophyta</taxon>
        <taxon>Embryophyta</taxon>
        <taxon>Tracheophyta</taxon>
        <taxon>Spermatophyta</taxon>
        <taxon>Magnoliopsida</taxon>
        <taxon>eudicotyledons</taxon>
        <taxon>Gunneridae</taxon>
        <taxon>Pentapetalae</taxon>
        <taxon>rosids</taxon>
        <taxon>fabids</taxon>
        <taxon>Malpighiales</taxon>
        <taxon>Salicaceae</taxon>
        <taxon>Saliceae</taxon>
        <taxon>Populus</taxon>
    </lineage>
</organism>
<protein>
    <submittedName>
        <fullName evidence="1">Uncharacterized protein</fullName>
    </submittedName>
</protein>
<gene>
    <name evidence="1" type="ORF">NC653_013922</name>
</gene>
<accession>A0AAD6QVK7</accession>
<comment type="caution">
    <text evidence="1">The sequence shown here is derived from an EMBL/GenBank/DDBJ whole genome shotgun (WGS) entry which is preliminary data.</text>
</comment>
<dbReference type="Proteomes" id="UP001164929">
    <property type="component" value="Chromosome 5"/>
</dbReference>
<reference evidence="1" key="1">
    <citation type="journal article" date="2023" name="Mol. Ecol. Resour.">
        <title>Chromosome-level genome assembly of a triploid poplar Populus alba 'Berolinensis'.</title>
        <authorList>
            <person name="Chen S."/>
            <person name="Yu Y."/>
            <person name="Wang X."/>
            <person name="Wang S."/>
            <person name="Zhang T."/>
            <person name="Zhou Y."/>
            <person name="He R."/>
            <person name="Meng N."/>
            <person name="Wang Y."/>
            <person name="Liu W."/>
            <person name="Liu Z."/>
            <person name="Liu J."/>
            <person name="Guo Q."/>
            <person name="Huang H."/>
            <person name="Sederoff R.R."/>
            <person name="Wang G."/>
            <person name="Qu G."/>
            <person name="Chen S."/>
        </authorList>
    </citation>
    <scope>NUCLEOTIDE SEQUENCE</scope>
    <source>
        <strain evidence="1">SC-2020</strain>
    </source>
</reference>
<evidence type="ECO:0000313" key="2">
    <source>
        <dbReference type="Proteomes" id="UP001164929"/>
    </source>
</evidence>
<evidence type="ECO:0000313" key="1">
    <source>
        <dbReference type="EMBL" id="KAJ6997499.1"/>
    </source>
</evidence>
<keyword evidence="2" id="KW-1185">Reference proteome</keyword>
<proteinExistence type="predicted"/>
<name>A0AAD6QVK7_9ROSI</name>